<sequence length="121" mass="13149">MAARLEGTNTAPSTINRRLSGVVVTGRTYHRLVLDKTVAARARRVLKAKVKEMQKTKETRGRGPAPTLLAEHLRATVVAAPDTRLGIRDRSIGLTCFATPDRGHGTDAVRKRLVRQAVGAD</sequence>
<organism evidence="1 2">
    <name type="scientific">Streptomyces doebereineriae</name>
    <dbReference type="NCBI Taxonomy" id="3075528"/>
    <lineage>
        <taxon>Bacteria</taxon>
        <taxon>Bacillati</taxon>
        <taxon>Actinomycetota</taxon>
        <taxon>Actinomycetes</taxon>
        <taxon>Kitasatosporales</taxon>
        <taxon>Streptomycetaceae</taxon>
        <taxon>Streptomyces</taxon>
    </lineage>
</organism>
<comment type="caution">
    <text evidence="1">The sequence shown here is derived from an EMBL/GenBank/DDBJ whole genome shotgun (WGS) entry which is preliminary data.</text>
</comment>
<reference evidence="2" key="1">
    <citation type="submission" date="2023-07" db="EMBL/GenBank/DDBJ databases">
        <title>30 novel species of actinomycetes from the DSMZ collection.</title>
        <authorList>
            <person name="Nouioui I."/>
        </authorList>
    </citation>
    <scope>NUCLEOTIDE SEQUENCE [LARGE SCALE GENOMIC DNA]</scope>
    <source>
        <strain evidence="2">DSM 41640</strain>
    </source>
</reference>
<keyword evidence="2" id="KW-1185">Reference proteome</keyword>
<accession>A0ABU2VG94</accession>
<evidence type="ECO:0000313" key="1">
    <source>
        <dbReference type="EMBL" id="MDT0484605.1"/>
    </source>
</evidence>
<gene>
    <name evidence="1" type="ORF">RNB18_31220</name>
</gene>
<proteinExistence type="predicted"/>
<evidence type="ECO:0008006" key="3">
    <source>
        <dbReference type="Google" id="ProtNLM"/>
    </source>
</evidence>
<dbReference type="Proteomes" id="UP001183824">
    <property type="component" value="Unassembled WGS sequence"/>
</dbReference>
<dbReference type="RefSeq" id="WP_311717455.1">
    <property type="nucleotide sequence ID" value="NZ_JAVREZ010000012.1"/>
</dbReference>
<name>A0ABU2VG94_9ACTN</name>
<protein>
    <recommendedName>
        <fullName evidence="3">Transposase</fullName>
    </recommendedName>
</protein>
<dbReference type="EMBL" id="JAVREZ010000012">
    <property type="protein sequence ID" value="MDT0484605.1"/>
    <property type="molecule type" value="Genomic_DNA"/>
</dbReference>
<evidence type="ECO:0000313" key="2">
    <source>
        <dbReference type="Proteomes" id="UP001183824"/>
    </source>
</evidence>